<evidence type="ECO:0000313" key="8">
    <source>
        <dbReference type="Proteomes" id="UP000050911"/>
    </source>
</evidence>
<keyword evidence="2 5" id="KW-0560">Oxidoreductase</keyword>
<proteinExistence type="inferred from homology"/>
<evidence type="ECO:0000313" key="7">
    <source>
        <dbReference type="EMBL" id="KRK48433.1"/>
    </source>
</evidence>
<dbReference type="InterPro" id="IPR036509">
    <property type="entry name" value="Met_Sox_Rdtase_MsrA_sf"/>
</dbReference>
<dbReference type="PATRIC" id="fig|1302272.5.peg.1554"/>
<dbReference type="InterPro" id="IPR015046">
    <property type="entry name" value="LciA_Immunity-like"/>
</dbReference>
<dbReference type="PANTHER" id="PTHR43774">
    <property type="entry name" value="PEPTIDE METHIONINE SULFOXIDE REDUCTASE"/>
    <property type="match status" value="1"/>
</dbReference>
<dbReference type="InterPro" id="IPR002569">
    <property type="entry name" value="Met_Sox_Rdtase_MsrA_dom"/>
</dbReference>
<evidence type="ECO:0000256" key="4">
    <source>
        <dbReference type="ARBA" id="ARBA00048782"/>
    </source>
</evidence>
<gene>
    <name evidence="5" type="primary">msrA</name>
    <name evidence="7" type="ORF">FC96_GL001537</name>
</gene>
<evidence type="ECO:0000256" key="1">
    <source>
        <dbReference type="ARBA" id="ARBA00005591"/>
    </source>
</evidence>
<comment type="function">
    <text evidence="5">Has an important function as a repair enzyme for proteins that have been inactivated by oxidation. Catalyzes the reversible oxidation-reduction of methionine sulfoxide in proteins to methionine.</text>
</comment>
<keyword evidence="8" id="KW-1185">Reference proteome</keyword>
<dbReference type="GO" id="GO:0033744">
    <property type="term" value="F:L-methionine:thioredoxin-disulfide S-oxidoreductase activity"/>
    <property type="evidence" value="ECO:0007669"/>
    <property type="project" value="RHEA"/>
</dbReference>
<sequence>MTTDRELVTSQLYNLILARGTRSFERQQLQAARHALEAGAPLKQTLADLQFQLRPLAWRDNLTPDVADFYVELTGDTASSTIKQPLATTTENEETAIFAGGCFWCMVEPFETRPGINRVTSGYTGGKTSHPTYDEVLAGGTGHVEAVEIKFDPTKIAYEELVTLYWQISDPTDDQGQFQDRGPQYRPAIFVQNQAQETIATASKQALITSGRYRDPIITPVLPAQPFWPAENYHQQFYLKQSKRYKAINRARNQLRKTGQLQNRLHHFIHR</sequence>
<dbReference type="AlphaFoldDB" id="A0A0R1HXV8"/>
<dbReference type="NCBIfam" id="TIGR00401">
    <property type="entry name" value="msrA"/>
    <property type="match status" value="1"/>
</dbReference>
<dbReference type="Pfam" id="PF08951">
    <property type="entry name" value="EntA_Immun"/>
    <property type="match status" value="1"/>
</dbReference>
<dbReference type="GO" id="GO:0030153">
    <property type="term" value="P:bacteriocin immunity"/>
    <property type="evidence" value="ECO:0007669"/>
    <property type="project" value="InterPro"/>
</dbReference>
<comment type="caution">
    <text evidence="7">The sequence shown here is derived from an EMBL/GenBank/DDBJ whole genome shotgun (WGS) entry which is preliminary data.</text>
</comment>
<feature type="domain" description="Peptide methionine sulphoxide reductase MsrA" evidence="6">
    <location>
        <begin position="95"/>
        <end position="246"/>
    </location>
</feature>
<dbReference type="CDD" id="cd21059">
    <property type="entry name" value="LciA-like"/>
    <property type="match status" value="1"/>
</dbReference>
<accession>A0A0R1HXV8</accession>
<dbReference type="Pfam" id="PF01625">
    <property type="entry name" value="PMSR"/>
    <property type="match status" value="1"/>
</dbReference>
<evidence type="ECO:0000256" key="3">
    <source>
        <dbReference type="ARBA" id="ARBA00047806"/>
    </source>
</evidence>
<dbReference type="GO" id="GO:0008113">
    <property type="term" value="F:peptide-methionine (S)-S-oxide reductase activity"/>
    <property type="evidence" value="ECO:0007669"/>
    <property type="project" value="UniProtKB-UniRule"/>
</dbReference>
<feature type="active site" evidence="5">
    <location>
        <position position="102"/>
    </location>
</feature>
<dbReference type="EMBL" id="AZCX01000003">
    <property type="protein sequence ID" value="KRK48433.1"/>
    <property type="molecule type" value="Genomic_DNA"/>
</dbReference>
<dbReference type="OrthoDB" id="4174719at2"/>
<dbReference type="Proteomes" id="UP000050911">
    <property type="component" value="Unassembled WGS sequence"/>
</dbReference>
<comment type="catalytic activity">
    <reaction evidence="3 5">
        <text>L-methionyl-[protein] + [thioredoxin]-disulfide + H2O = L-methionyl-(S)-S-oxide-[protein] + [thioredoxin]-dithiol</text>
        <dbReference type="Rhea" id="RHEA:14217"/>
        <dbReference type="Rhea" id="RHEA-COMP:10698"/>
        <dbReference type="Rhea" id="RHEA-COMP:10700"/>
        <dbReference type="Rhea" id="RHEA-COMP:12313"/>
        <dbReference type="Rhea" id="RHEA-COMP:12315"/>
        <dbReference type="ChEBI" id="CHEBI:15377"/>
        <dbReference type="ChEBI" id="CHEBI:16044"/>
        <dbReference type="ChEBI" id="CHEBI:29950"/>
        <dbReference type="ChEBI" id="CHEBI:44120"/>
        <dbReference type="ChEBI" id="CHEBI:50058"/>
        <dbReference type="EC" id="1.8.4.11"/>
    </reaction>
</comment>
<evidence type="ECO:0000259" key="6">
    <source>
        <dbReference type="Pfam" id="PF01625"/>
    </source>
</evidence>
<dbReference type="EC" id="1.8.4.11" evidence="5"/>
<dbReference type="PANTHER" id="PTHR43774:SF1">
    <property type="entry name" value="PEPTIDE METHIONINE SULFOXIDE REDUCTASE MSRA 2"/>
    <property type="match status" value="1"/>
</dbReference>
<protein>
    <recommendedName>
        <fullName evidence="5">Peptide methionine sulfoxide reductase MsrA</fullName>
        <shortName evidence="5">Protein-methionine-S-oxide reductase</shortName>
        <ecNumber evidence="5">1.8.4.11</ecNumber>
    </recommendedName>
    <alternativeName>
        <fullName evidence="5">Peptide-methionine (S)-S-oxide reductase</fullName>
        <shortName evidence="5">Peptide Met(O) reductase</shortName>
    </alternativeName>
</protein>
<evidence type="ECO:0000256" key="5">
    <source>
        <dbReference type="HAMAP-Rule" id="MF_01401"/>
    </source>
</evidence>
<comment type="catalytic activity">
    <reaction evidence="4 5">
        <text>[thioredoxin]-disulfide + L-methionine + H2O = L-methionine (S)-S-oxide + [thioredoxin]-dithiol</text>
        <dbReference type="Rhea" id="RHEA:19993"/>
        <dbReference type="Rhea" id="RHEA-COMP:10698"/>
        <dbReference type="Rhea" id="RHEA-COMP:10700"/>
        <dbReference type="ChEBI" id="CHEBI:15377"/>
        <dbReference type="ChEBI" id="CHEBI:29950"/>
        <dbReference type="ChEBI" id="CHEBI:50058"/>
        <dbReference type="ChEBI" id="CHEBI:57844"/>
        <dbReference type="ChEBI" id="CHEBI:58772"/>
        <dbReference type="EC" id="1.8.4.11"/>
    </reaction>
</comment>
<dbReference type="Gene3D" id="3.30.1060.10">
    <property type="entry name" value="Peptide methionine sulphoxide reductase MsrA"/>
    <property type="match status" value="1"/>
</dbReference>
<dbReference type="SUPFAM" id="SSF55068">
    <property type="entry name" value="Peptide methionine sulfoxide reductase"/>
    <property type="match status" value="1"/>
</dbReference>
<name>A0A0R1HXV8_9LACO</name>
<organism evidence="7 8">
    <name type="scientific">Secundilactobacillus kimchicus JCM 15530</name>
    <dbReference type="NCBI Taxonomy" id="1302272"/>
    <lineage>
        <taxon>Bacteria</taxon>
        <taxon>Bacillati</taxon>
        <taxon>Bacillota</taxon>
        <taxon>Bacilli</taxon>
        <taxon>Lactobacillales</taxon>
        <taxon>Lactobacillaceae</taxon>
        <taxon>Secundilactobacillus</taxon>
    </lineage>
</organism>
<comment type="similarity">
    <text evidence="1 5">Belongs to the MsrA Met sulfoxide reductase family.</text>
</comment>
<dbReference type="RefSeq" id="WP_056942268.1">
    <property type="nucleotide sequence ID" value="NZ_AZCX01000003.1"/>
</dbReference>
<dbReference type="HAMAP" id="MF_01401">
    <property type="entry name" value="MsrA"/>
    <property type="match status" value="1"/>
</dbReference>
<dbReference type="STRING" id="1302272.FC96_GL001537"/>
<reference evidence="7 8" key="1">
    <citation type="journal article" date="2015" name="Genome Announc.">
        <title>Expanding the biotechnology potential of lactobacilli through comparative genomics of 213 strains and associated genera.</title>
        <authorList>
            <person name="Sun Z."/>
            <person name="Harris H.M."/>
            <person name="McCann A."/>
            <person name="Guo C."/>
            <person name="Argimon S."/>
            <person name="Zhang W."/>
            <person name="Yang X."/>
            <person name="Jeffery I.B."/>
            <person name="Cooney J.C."/>
            <person name="Kagawa T.F."/>
            <person name="Liu W."/>
            <person name="Song Y."/>
            <person name="Salvetti E."/>
            <person name="Wrobel A."/>
            <person name="Rasinkangas P."/>
            <person name="Parkhill J."/>
            <person name="Rea M.C."/>
            <person name="O'Sullivan O."/>
            <person name="Ritari J."/>
            <person name="Douillard F.P."/>
            <person name="Paul Ross R."/>
            <person name="Yang R."/>
            <person name="Briner A.E."/>
            <person name="Felis G.E."/>
            <person name="de Vos W.M."/>
            <person name="Barrangou R."/>
            <person name="Klaenhammer T.R."/>
            <person name="Caufield P.W."/>
            <person name="Cui Y."/>
            <person name="Zhang H."/>
            <person name="O'Toole P.W."/>
        </authorList>
    </citation>
    <scope>NUCLEOTIDE SEQUENCE [LARGE SCALE GENOMIC DNA]</scope>
    <source>
        <strain evidence="7 8">JCM 15530</strain>
    </source>
</reference>
<evidence type="ECO:0000256" key="2">
    <source>
        <dbReference type="ARBA" id="ARBA00023002"/>
    </source>
</evidence>